<dbReference type="EMBL" id="CP060139">
    <property type="protein sequence ID" value="QNR24277.1"/>
    <property type="molecule type" value="Genomic_DNA"/>
</dbReference>
<dbReference type="InterPro" id="IPR051599">
    <property type="entry name" value="Cell_Envelope_Assoc"/>
</dbReference>
<dbReference type="AlphaFoldDB" id="A0A7H0VEX9"/>
<protein>
    <submittedName>
        <fullName evidence="2">YdcF family protein</fullName>
    </submittedName>
</protein>
<dbReference type="InterPro" id="IPR003848">
    <property type="entry name" value="DUF218"/>
</dbReference>
<feature type="domain" description="DUF218" evidence="1">
    <location>
        <begin position="35"/>
        <end position="175"/>
    </location>
</feature>
<proteinExistence type="predicted"/>
<dbReference type="CDD" id="cd06259">
    <property type="entry name" value="YdcF-like"/>
    <property type="match status" value="1"/>
</dbReference>
<name>A0A7H0VEX9_9FLAO</name>
<dbReference type="PANTHER" id="PTHR30336:SF20">
    <property type="entry name" value="DUF218 DOMAIN-CONTAINING PROTEIN"/>
    <property type="match status" value="1"/>
</dbReference>
<dbReference type="Gene3D" id="3.40.50.620">
    <property type="entry name" value="HUPs"/>
    <property type="match status" value="1"/>
</dbReference>
<organism evidence="2 3">
    <name type="scientific">Croceimicrobium hydrocarbonivorans</name>
    <dbReference type="NCBI Taxonomy" id="2761580"/>
    <lineage>
        <taxon>Bacteria</taxon>
        <taxon>Pseudomonadati</taxon>
        <taxon>Bacteroidota</taxon>
        <taxon>Flavobacteriia</taxon>
        <taxon>Flavobacteriales</taxon>
        <taxon>Owenweeksiaceae</taxon>
        <taxon>Croceimicrobium</taxon>
    </lineage>
</organism>
<dbReference type="GO" id="GO:0005886">
    <property type="term" value="C:plasma membrane"/>
    <property type="evidence" value="ECO:0007669"/>
    <property type="project" value="TreeGrafter"/>
</dbReference>
<sequence>MKKLKIILLLLIAWFLIHELFIISDGLLSQPTQSDYAVVFGNRVNPDGSLSERLEARMHKALELYNDSLVAKIFVSGGLGKEGHYEAQKMAEYLLAHQVLASDIVIDDQGNNTWLSAQNFKNSYSDSTSVVLVSQYFHISRCKLSFRKLGFTRISAVSPNYFEWRDFYALFREFFGYYKYWLLY</sequence>
<dbReference type="Proteomes" id="UP000516305">
    <property type="component" value="Chromosome"/>
</dbReference>
<accession>A0A7H0VEX9</accession>
<dbReference type="Pfam" id="PF02698">
    <property type="entry name" value="DUF218"/>
    <property type="match status" value="1"/>
</dbReference>
<evidence type="ECO:0000259" key="1">
    <source>
        <dbReference type="Pfam" id="PF02698"/>
    </source>
</evidence>
<keyword evidence="3" id="KW-1185">Reference proteome</keyword>
<gene>
    <name evidence="2" type="ORF">H4K34_00120</name>
</gene>
<reference evidence="2 3" key="1">
    <citation type="submission" date="2020-08" db="EMBL/GenBank/DDBJ databases">
        <title>Croceimicrobium hydrocarbonivorans gen. nov., sp. nov., a novel marine bacterium isolated from a bacterial consortium that degrades polyethylene terephthalate.</title>
        <authorList>
            <person name="Liu R."/>
        </authorList>
    </citation>
    <scope>NUCLEOTIDE SEQUENCE [LARGE SCALE GENOMIC DNA]</scope>
    <source>
        <strain evidence="2 3">A20-9</strain>
    </source>
</reference>
<dbReference type="KEGG" id="chyd:H4K34_00120"/>
<dbReference type="InterPro" id="IPR014729">
    <property type="entry name" value="Rossmann-like_a/b/a_fold"/>
</dbReference>
<evidence type="ECO:0000313" key="3">
    <source>
        <dbReference type="Proteomes" id="UP000516305"/>
    </source>
</evidence>
<evidence type="ECO:0000313" key="2">
    <source>
        <dbReference type="EMBL" id="QNR24277.1"/>
    </source>
</evidence>
<dbReference type="RefSeq" id="WP_210758804.1">
    <property type="nucleotide sequence ID" value="NZ_CP060139.1"/>
</dbReference>
<dbReference type="PANTHER" id="PTHR30336">
    <property type="entry name" value="INNER MEMBRANE PROTEIN, PROBABLE PERMEASE"/>
    <property type="match status" value="1"/>
</dbReference>